<reference evidence="1 2" key="1">
    <citation type="submission" date="2019-06" db="EMBL/GenBank/DDBJ databases">
        <title>Genome sequence of Janthinobacterium lividum UCD_MED1.</title>
        <authorList>
            <person name="De Leon M.E."/>
            <person name="Jospin G."/>
        </authorList>
    </citation>
    <scope>NUCLEOTIDE SEQUENCE [LARGE SCALE GENOMIC DNA]</scope>
    <source>
        <strain evidence="1 2">UCD_MED1</strain>
    </source>
</reference>
<sequence>MRGSLRWRRDSGGACSGAVRRAVAGDHLEAALWTIPAQSMKAGREHHVPLSGEVPALLRALPRQGNVIFSGRKRGAQLSGISLTVVLRCMQFDDITVHGSRSSFRDWRAEAAANTFSREVCEHALAHRLPDRKTLRWRDDLFD</sequence>
<dbReference type="Proteomes" id="UP000305681">
    <property type="component" value="Unassembled WGS sequence"/>
</dbReference>
<proteinExistence type="predicted"/>
<dbReference type="GO" id="GO:0003677">
    <property type="term" value="F:DNA binding"/>
    <property type="evidence" value="ECO:0007669"/>
    <property type="project" value="InterPro"/>
</dbReference>
<evidence type="ECO:0000313" key="2">
    <source>
        <dbReference type="Proteomes" id="UP000305681"/>
    </source>
</evidence>
<evidence type="ECO:0008006" key="3">
    <source>
        <dbReference type="Google" id="ProtNLM"/>
    </source>
</evidence>
<accession>A0A5C4NW09</accession>
<dbReference type="RefSeq" id="WP_139089408.1">
    <property type="nucleotide sequence ID" value="NZ_VDGE01000001.1"/>
</dbReference>
<protein>
    <recommendedName>
        <fullName evidence="3">Tyr recombinase domain-containing protein</fullName>
    </recommendedName>
</protein>
<organism evidence="1 2">
    <name type="scientific">Janthinobacterium lividum</name>
    <dbReference type="NCBI Taxonomy" id="29581"/>
    <lineage>
        <taxon>Bacteria</taxon>
        <taxon>Pseudomonadati</taxon>
        <taxon>Pseudomonadota</taxon>
        <taxon>Betaproteobacteria</taxon>
        <taxon>Burkholderiales</taxon>
        <taxon>Oxalobacteraceae</taxon>
        <taxon>Janthinobacterium</taxon>
    </lineage>
</organism>
<name>A0A5C4NW09_9BURK</name>
<dbReference type="InterPro" id="IPR011010">
    <property type="entry name" value="DNA_brk_join_enz"/>
</dbReference>
<dbReference type="EMBL" id="VDGE01000001">
    <property type="protein sequence ID" value="TNC78242.1"/>
    <property type="molecule type" value="Genomic_DNA"/>
</dbReference>
<comment type="caution">
    <text evidence="1">The sequence shown here is derived from an EMBL/GenBank/DDBJ whole genome shotgun (WGS) entry which is preliminary data.</text>
</comment>
<gene>
    <name evidence="1" type="ORF">FHI69_02810</name>
</gene>
<dbReference type="SUPFAM" id="SSF56349">
    <property type="entry name" value="DNA breaking-rejoining enzymes"/>
    <property type="match status" value="1"/>
</dbReference>
<dbReference type="AlphaFoldDB" id="A0A5C4NW09"/>
<evidence type="ECO:0000313" key="1">
    <source>
        <dbReference type="EMBL" id="TNC78242.1"/>
    </source>
</evidence>